<reference evidence="2" key="1">
    <citation type="journal article" date="2019" name="Int. J. Syst. Evol. Microbiol.">
        <title>The Global Catalogue of Microorganisms (GCM) 10K type strain sequencing project: providing services to taxonomists for standard genome sequencing and annotation.</title>
        <authorList>
            <consortium name="The Broad Institute Genomics Platform"/>
            <consortium name="The Broad Institute Genome Sequencing Center for Infectious Disease"/>
            <person name="Wu L."/>
            <person name="Ma J."/>
        </authorList>
    </citation>
    <scope>NUCLEOTIDE SEQUENCE [LARGE SCALE GENOMIC DNA]</scope>
    <source>
        <strain evidence="2">DT72</strain>
    </source>
</reference>
<evidence type="ECO:0000313" key="1">
    <source>
        <dbReference type="EMBL" id="MFD1815666.1"/>
    </source>
</evidence>
<dbReference type="Proteomes" id="UP001597286">
    <property type="component" value="Unassembled WGS sequence"/>
</dbReference>
<gene>
    <name evidence="1" type="ORF">ACFSJG_25915</name>
</gene>
<keyword evidence="2" id="KW-1185">Reference proteome</keyword>
<accession>A0ABW4PCC1</accession>
<dbReference type="EMBL" id="JBHUFB010000022">
    <property type="protein sequence ID" value="MFD1815666.1"/>
    <property type="molecule type" value="Genomic_DNA"/>
</dbReference>
<name>A0ABW4PCC1_9NOCA</name>
<comment type="caution">
    <text evidence="1">The sequence shown here is derived from an EMBL/GenBank/DDBJ whole genome shotgun (WGS) entry which is preliminary data.</text>
</comment>
<dbReference type="RefSeq" id="WP_378488123.1">
    <property type="nucleotide sequence ID" value="NZ_JBHUFB010000022.1"/>
</dbReference>
<proteinExistence type="predicted"/>
<protein>
    <submittedName>
        <fullName evidence="1">Uncharacterized protein</fullName>
    </submittedName>
</protein>
<evidence type="ECO:0000313" key="2">
    <source>
        <dbReference type="Proteomes" id="UP001597286"/>
    </source>
</evidence>
<sequence length="113" mass="12734">MDTAVVSVRWLLRASGRDVAEKNRLCPTNRLPDVPLDWVRGKLTEMAADRSWSKEPDIANWLERSRLNVQRGVRERRDDPDVREALAHYVECVGPGVARLMSLLSDAVDGHSG</sequence>
<organism evidence="1 2">
    <name type="scientific">Rhodococcus gannanensis</name>
    <dbReference type="NCBI Taxonomy" id="1960308"/>
    <lineage>
        <taxon>Bacteria</taxon>
        <taxon>Bacillati</taxon>
        <taxon>Actinomycetota</taxon>
        <taxon>Actinomycetes</taxon>
        <taxon>Mycobacteriales</taxon>
        <taxon>Nocardiaceae</taxon>
        <taxon>Rhodococcus</taxon>
    </lineage>
</organism>